<feature type="domain" description="Gfo/Idh/MocA-like oxidoreductase N-terminal" evidence="2">
    <location>
        <begin position="4"/>
        <end position="120"/>
    </location>
</feature>
<dbReference type="InterPro" id="IPR055170">
    <property type="entry name" value="GFO_IDH_MocA-like_dom"/>
</dbReference>
<reference evidence="4 5" key="1">
    <citation type="journal article" date="2021" name="Int. J. Syst. Evol. Microbiol.">
        <title>Reticulibacter mediterranei gen. nov., sp. nov., within the new family Reticulibacteraceae fam. nov., and Ktedonospora formicarum gen. nov., sp. nov., Ktedonobacter robiniae sp. nov., Dictyobacter formicarum sp. nov. and Dictyobacter arantiisoli sp. nov., belonging to the class Ktedonobacteria.</title>
        <authorList>
            <person name="Yabe S."/>
            <person name="Zheng Y."/>
            <person name="Wang C.M."/>
            <person name="Sakai Y."/>
            <person name="Abe K."/>
            <person name="Yokota A."/>
            <person name="Donadio S."/>
            <person name="Cavaletti L."/>
            <person name="Monciardini P."/>
        </authorList>
    </citation>
    <scope>NUCLEOTIDE SEQUENCE [LARGE SCALE GENOMIC DNA]</scope>
    <source>
        <strain evidence="4 5">SOSP1-30</strain>
    </source>
</reference>
<evidence type="ECO:0000259" key="3">
    <source>
        <dbReference type="Pfam" id="PF22725"/>
    </source>
</evidence>
<dbReference type="SUPFAM" id="SSF51735">
    <property type="entry name" value="NAD(P)-binding Rossmann-fold domains"/>
    <property type="match status" value="1"/>
</dbReference>
<dbReference type="InterPro" id="IPR000683">
    <property type="entry name" value="Gfo/Idh/MocA-like_OxRdtase_N"/>
</dbReference>
<dbReference type="Pfam" id="PF01408">
    <property type="entry name" value="GFO_IDH_MocA"/>
    <property type="match status" value="1"/>
</dbReference>
<evidence type="ECO:0000313" key="5">
    <source>
        <dbReference type="Proteomes" id="UP000654345"/>
    </source>
</evidence>
<accession>A0ABQ3V5X8</accession>
<proteinExistence type="predicted"/>
<dbReference type="Gene3D" id="3.40.50.720">
    <property type="entry name" value="NAD(P)-binding Rossmann-like Domain"/>
    <property type="match status" value="1"/>
</dbReference>
<dbReference type="RefSeq" id="WP_201376333.1">
    <property type="nucleotide sequence ID" value="NZ_BNJG01000004.1"/>
</dbReference>
<gene>
    <name evidence="4" type="ORF">KSB_86420</name>
</gene>
<feature type="domain" description="GFO/IDH/MocA-like oxidoreductase" evidence="3">
    <location>
        <begin position="131"/>
        <end position="253"/>
    </location>
</feature>
<keyword evidence="5" id="KW-1185">Reference proteome</keyword>
<name>A0ABQ3V5X8_9CHLR</name>
<dbReference type="EMBL" id="BNJG01000004">
    <property type="protein sequence ID" value="GHO60167.1"/>
    <property type="molecule type" value="Genomic_DNA"/>
</dbReference>
<comment type="caution">
    <text evidence="4">The sequence shown here is derived from an EMBL/GenBank/DDBJ whole genome shotgun (WGS) entry which is preliminary data.</text>
</comment>
<dbReference type="InterPro" id="IPR036291">
    <property type="entry name" value="NAD(P)-bd_dom_sf"/>
</dbReference>
<protein>
    <submittedName>
        <fullName evidence="4">Oxidoreductase</fullName>
    </submittedName>
</protein>
<dbReference type="PANTHER" id="PTHR43249">
    <property type="entry name" value="UDP-N-ACETYL-2-AMINO-2-DEOXY-D-GLUCURONATE OXIDASE"/>
    <property type="match status" value="1"/>
</dbReference>
<dbReference type="Gene3D" id="3.30.360.10">
    <property type="entry name" value="Dihydrodipicolinate Reductase, domain 2"/>
    <property type="match status" value="1"/>
</dbReference>
<dbReference type="Proteomes" id="UP000654345">
    <property type="component" value="Unassembled WGS sequence"/>
</dbReference>
<feature type="region of interest" description="Disordered" evidence="1">
    <location>
        <begin position="273"/>
        <end position="298"/>
    </location>
</feature>
<evidence type="ECO:0000313" key="4">
    <source>
        <dbReference type="EMBL" id="GHO60167.1"/>
    </source>
</evidence>
<dbReference type="Pfam" id="PF22725">
    <property type="entry name" value="GFO_IDH_MocA_C3"/>
    <property type="match status" value="1"/>
</dbReference>
<evidence type="ECO:0000259" key="2">
    <source>
        <dbReference type="Pfam" id="PF01408"/>
    </source>
</evidence>
<organism evidence="4 5">
    <name type="scientific">Ktedonobacter robiniae</name>
    <dbReference type="NCBI Taxonomy" id="2778365"/>
    <lineage>
        <taxon>Bacteria</taxon>
        <taxon>Bacillati</taxon>
        <taxon>Chloroflexota</taxon>
        <taxon>Ktedonobacteria</taxon>
        <taxon>Ktedonobacterales</taxon>
        <taxon>Ktedonobacteraceae</taxon>
        <taxon>Ktedonobacter</taxon>
    </lineage>
</organism>
<dbReference type="SUPFAM" id="SSF55347">
    <property type="entry name" value="Glyceraldehyde-3-phosphate dehydrogenase-like, C-terminal domain"/>
    <property type="match status" value="1"/>
</dbReference>
<evidence type="ECO:0000256" key="1">
    <source>
        <dbReference type="SAM" id="MobiDB-lite"/>
    </source>
</evidence>
<sequence>MERLRFGIIGCGVIGQMHAEAIASLPDAQLVAVADTIVASAEKLGAKYGATPYAEYQQMLAEAPIDAVCICTPSGQHGQPACEAMRAGKHVVVEKPMEIQLERIQEMLAVQRETGRKLTVISQHRFDAASQQVHQLVEEGAFGRLVLGNAAIPWWRSQAYYDSGAWRGTWELDGGGVLMNQSIHSIDLLQWFMGPVKSLQAYTDTLVHTMETEDVAVAILRFANGALGTINATTGAYPGVTTRIEVFGDRGSAVIENDKLRFLRLARDEKEEVGAYGSAGSSNPEPEDNGAGASDPTNIQTSTHAAQIADFINAIREDRTPAIDGYAARHPVEIILGIYESARTKKEVSFS</sequence>
<dbReference type="InterPro" id="IPR052515">
    <property type="entry name" value="Gfo/Idh/MocA_Oxidoreductase"/>
</dbReference>
<dbReference type="PANTHER" id="PTHR43249:SF1">
    <property type="entry name" value="D-GLUCOSIDE 3-DEHYDROGENASE"/>
    <property type="match status" value="1"/>
</dbReference>